<evidence type="ECO:0000313" key="1">
    <source>
        <dbReference type="EMBL" id="CAE7693482.1"/>
    </source>
</evidence>
<comment type="caution">
    <text evidence="1">The sequence shown here is derived from an EMBL/GenBank/DDBJ whole genome shotgun (WGS) entry which is preliminary data.</text>
</comment>
<organism evidence="1 2">
    <name type="scientific">Symbiodinium necroappetens</name>
    <dbReference type="NCBI Taxonomy" id="1628268"/>
    <lineage>
        <taxon>Eukaryota</taxon>
        <taxon>Sar</taxon>
        <taxon>Alveolata</taxon>
        <taxon>Dinophyceae</taxon>
        <taxon>Suessiales</taxon>
        <taxon>Symbiodiniaceae</taxon>
        <taxon>Symbiodinium</taxon>
    </lineage>
</organism>
<reference evidence="1" key="1">
    <citation type="submission" date="2021-02" db="EMBL/GenBank/DDBJ databases">
        <authorList>
            <person name="Dougan E. K."/>
            <person name="Rhodes N."/>
            <person name="Thang M."/>
            <person name="Chan C."/>
        </authorList>
    </citation>
    <scope>NUCLEOTIDE SEQUENCE</scope>
</reference>
<sequence length="141" mass="15405">DLLLRDDIRTILSLFLYATGSAQIRLVKAILLLTANSPGTQSRHIMQLRHAAAATKACPHESTMLEERKAQVDFDREGNGSGACQKVRWISLADRGAAHLVLQLEGAAQAPEADEGGGLVQPLPRLNSISWHPELAFLDDW</sequence>
<evidence type="ECO:0000313" key="2">
    <source>
        <dbReference type="Proteomes" id="UP000601435"/>
    </source>
</evidence>
<dbReference type="EMBL" id="CAJNJA010034474">
    <property type="protein sequence ID" value="CAE7693482.1"/>
    <property type="molecule type" value="Genomic_DNA"/>
</dbReference>
<keyword evidence="2" id="KW-1185">Reference proteome</keyword>
<accession>A0A812WP54</accession>
<proteinExistence type="predicted"/>
<feature type="non-terminal residue" evidence="1">
    <location>
        <position position="1"/>
    </location>
</feature>
<dbReference type="Proteomes" id="UP000601435">
    <property type="component" value="Unassembled WGS sequence"/>
</dbReference>
<feature type="non-terminal residue" evidence="1">
    <location>
        <position position="141"/>
    </location>
</feature>
<protein>
    <submittedName>
        <fullName evidence="1">Uncharacterized protein</fullName>
    </submittedName>
</protein>
<gene>
    <name evidence="1" type="ORF">SNEC2469_LOCUS19979</name>
</gene>
<dbReference type="AlphaFoldDB" id="A0A812WP54"/>
<name>A0A812WP54_9DINO</name>